<dbReference type="InterPro" id="IPR002220">
    <property type="entry name" value="DapA-like"/>
</dbReference>
<proteinExistence type="predicted"/>
<dbReference type="InterPro" id="IPR020625">
    <property type="entry name" value="Schiff_base-form_aldolases_AS"/>
</dbReference>
<comment type="caution">
    <text evidence="3">The sequence shown here is derived from an EMBL/GenBank/DDBJ whole genome shotgun (WGS) entry which is preliminary data.</text>
</comment>
<evidence type="ECO:0000256" key="2">
    <source>
        <dbReference type="ARBA" id="ARBA00023270"/>
    </source>
</evidence>
<dbReference type="Gene3D" id="3.20.20.70">
    <property type="entry name" value="Aldolase class I"/>
    <property type="match status" value="1"/>
</dbReference>
<evidence type="ECO:0000256" key="1">
    <source>
        <dbReference type="ARBA" id="ARBA00023239"/>
    </source>
</evidence>
<gene>
    <name evidence="3" type="primary">yjhH_3</name>
    <name evidence="3" type="ORF">SDC9_52415</name>
</gene>
<sequence>MVKMYGVITAMVTPFTEEDKVDVATLNAYTDYLIEKGVHCLYPCGTTGEMLKMDVAERKLVAETVLKRAAGRVPVFIHVGAMTTKDTVELARHAEFIGAAGIGVVTPQFFTVNDREMEDFYVTVANAVSKDFPVYIYSIPQCAANDVRPEIVDRIVKRAKNVVGVKYSYPDYLRVKNYLLCNEGNFDVVVGPDRLFLPALAMGCVGTVSGCSNCGPEPFVRVYDAFMKGNIAAARVAQNQANELCELTLSGANMAIFKAAMHYNGLPFGHMRAPALDLTATETNSLIEKLIAYQKKWK</sequence>
<dbReference type="SUPFAM" id="SSF51569">
    <property type="entry name" value="Aldolase"/>
    <property type="match status" value="1"/>
</dbReference>
<dbReference type="InterPro" id="IPR013785">
    <property type="entry name" value="Aldolase_TIM"/>
</dbReference>
<evidence type="ECO:0000313" key="3">
    <source>
        <dbReference type="EMBL" id="MPM06119.1"/>
    </source>
</evidence>
<keyword evidence="1 3" id="KW-0456">Lyase</keyword>
<keyword evidence="2" id="KW-0704">Schiff base</keyword>
<dbReference type="SMART" id="SM01130">
    <property type="entry name" value="DHDPS"/>
    <property type="match status" value="1"/>
</dbReference>
<dbReference type="CDD" id="cd00408">
    <property type="entry name" value="DHDPS-like"/>
    <property type="match status" value="1"/>
</dbReference>
<dbReference type="AlphaFoldDB" id="A0A644WQZ4"/>
<dbReference type="EMBL" id="VSSQ01001200">
    <property type="protein sequence ID" value="MPM06119.1"/>
    <property type="molecule type" value="Genomic_DNA"/>
</dbReference>
<dbReference type="PANTHER" id="PTHR12128">
    <property type="entry name" value="DIHYDRODIPICOLINATE SYNTHASE"/>
    <property type="match status" value="1"/>
</dbReference>
<accession>A0A644WQZ4</accession>
<dbReference type="PIRSF" id="PIRSF001365">
    <property type="entry name" value="DHDPS"/>
    <property type="match status" value="1"/>
</dbReference>
<dbReference type="PRINTS" id="PR00146">
    <property type="entry name" value="DHPICSNTHASE"/>
</dbReference>
<dbReference type="PANTHER" id="PTHR12128:SF66">
    <property type="entry name" value="4-HYDROXY-2-OXOGLUTARATE ALDOLASE, MITOCHONDRIAL"/>
    <property type="match status" value="1"/>
</dbReference>
<dbReference type="PROSITE" id="PS00666">
    <property type="entry name" value="DHDPS_2"/>
    <property type="match status" value="1"/>
</dbReference>
<dbReference type="EC" id="4.1.2.28" evidence="3"/>
<dbReference type="GO" id="GO:0047440">
    <property type="term" value="F:2-dehydro-3-deoxy-D-pentonate aldolase activity"/>
    <property type="evidence" value="ECO:0007669"/>
    <property type="project" value="UniProtKB-EC"/>
</dbReference>
<dbReference type="GO" id="GO:0044281">
    <property type="term" value="P:small molecule metabolic process"/>
    <property type="evidence" value="ECO:0007669"/>
    <property type="project" value="UniProtKB-ARBA"/>
</dbReference>
<dbReference type="Pfam" id="PF00701">
    <property type="entry name" value="DHDPS"/>
    <property type="match status" value="1"/>
</dbReference>
<dbReference type="GO" id="GO:0008840">
    <property type="term" value="F:4-hydroxy-tetrahydrodipicolinate synthase activity"/>
    <property type="evidence" value="ECO:0007669"/>
    <property type="project" value="TreeGrafter"/>
</dbReference>
<protein>
    <submittedName>
        <fullName evidence="3">Putative 2-dehydro-3-deoxy-D-pentonate aldolase YjhH</fullName>
        <ecNumber evidence="3">4.1.2.28</ecNumber>
    </submittedName>
</protein>
<name>A0A644WQZ4_9ZZZZ</name>
<organism evidence="3">
    <name type="scientific">bioreactor metagenome</name>
    <dbReference type="NCBI Taxonomy" id="1076179"/>
    <lineage>
        <taxon>unclassified sequences</taxon>
        <taxon>metagenomes</taxon>
        <taxon>ecological metagenomes</taxon>
    </lineage>
</organism>
<reference evidence="3" key="1">
    <citation type="submission" date="2019-08" db="EMBL/GenBank/DDBJ databases">
        <authorList>
            <person name="Kucharzyk K."/>
            <person name="Murdoch R.W."/>
            <person name="Higgins S."/>
            <person name="Loffler F."/>
        </authorList>
    </citation>
    <scope>NUCLEOTIDE SEQUENCE</scope>
</reference>